<accession>A0A3B0RXS0</accession>
<evidence type="ECO:0000313" key="2">
    <source>
        <dbReference type="EMBL" id="VAV96242.1"/>
    </source>
</evidence>
<dbReference type="PANTHER" id="PTHR12126:SF11">
    <property type="entry name" value="NADH DEHYDROGENASE [UBIQUINONE] 1 ALPHA SUBCOMPLEX SUBUNIT 9, MITOCHONDRIAL"/>
    <property type="match status" value="1"/>
</dbReference>
<dbReference type="EMBL" id="UOEK01000094">
    <property type="protein sequence ID" value="VAV96242.1"/>
    <property type="molecule type" value="Genomic_DNA"/>
</dbReference>
<reference evidence="2" key="1">
    <citation type="submission" date="2018-06" db="EMBL/GenBank/DDBJ databases">
        <authorList>
            <person name="Zhirakovskaya E."/>
        </authorList>
    </citation>
    <scope>NUCLEOTIDE SEQUENCE</scope>
</reference>
<name>A0A3B0RXS0_9ZZZZ</name>
<dbReference type="InterPro" id="IPR051207">
    <property type="entry name" value="ComplexI_NDUFA9_subunit"/>
</dbReference>
<organism evidence="2">
    <name type="scientific">hydrothermal vent metagenome</name>
    <dbReference type="NCBI Taxonomy" id="652676"/>
    <lineage>
        <taxon>unclassified sequences</taxon>
        <taxon>metagenomes</taxon>
        <taxon>ecological metagenomes</taxon>
    </lineage>
</organism>
<dbReference type="GO" id="GO:0044877">
    <property type="term" value="F:protein-containing complex binding"/>
    <property type="evidence" value="ECO:0007669"/>
    <property type="project" value="TreeGrafter"/>
</dbReference>
<dbReference type="PANTHER" id="PTHR12126">
    <property type="entry name" value="NADH-UBIQUINONE OXIDOREDUCTASE 39 KDA SUBUNIT-RELATED"/>
    <property type="match status" value="1"/>
</dbReference>
<feature type="domain" description="NAD(P)-binding" evidence="1">
    <location>
        <begin position="11"/>
        <end position="160"/>
    </location>
</feature>
<dbReference type="SUPFAM" id="SSF51735">
    <property type="entry name" value="NAD(P)-binding Rossmann-fold domains"/>
    <property type="match status" value="1"/>
</dbReference>
<dbReference type="Gene3D" id="3.40.50.720">
    <property type="entry name" value="NAD(P)-binding Rossmann-like Domain"/>
    <property type="match status" value="1"/>
</dbReference>
<sequence length="309" mass="34545">MTDAPLHIVTGAFGYSGKYITAELLARGARVRTLTNSSHRGNPFGDNIEVHPIDFNDREALVESMRGAYAFHNTYWVRYNHKKGSTDFGYDEAVKNNRILFDCAADAGVRRFIHLSVANASEDSSWGYFRGKAVLEKELEASGLSYSIVRPTVIYGGPENVLINNIAWMLRHLPVFGVFGKGDARLTPIHVEDLARICADAADRDSNEVINAVGPDTFTYREMVEQMARAMGKHRLIVPSPDWLILAAGKILGFFLKDIVITGHEISGLRNESMYTGTEPLGTTRFADWLESEKDTLGRRFVNDLSRRQ</sequence>
<gene>
    <name evidence="2" type="ORF">MNBD_ACTINO02-1348</name>
</gene>
<dbReference type="InterPro" id="IPR016040">
    <property type="entry name" value="NAD(P)-bd_dom"/>
</dbReference>
<proteinExistence type="predicted"/>
<dbReference type="AlphaFoldDB" id="A0A3B0RXS0"/>
<dbReference type="Pfam" id="PF13460">
    <property type="entry name" value="NAD_binding_10"/>
    <property type="match status" value="1"/>
</dbReference>
<dbReference type="InterPro" id="IPR036291">
    <property type="entry name" value="NAD(P)-bd_dom_sf"/>
</dbReference>
<evidence type="ECO:0000259" key="1">
    <source>
        <dbReference type="Pfam" id="PF13460"/>
    </source>
</evidence>
<protein>
    <recommendedName>
        <fullName evidence="1">NAD(P)-binding domain-containing protein</fullName>
    </recommendedName>
</protein>